<organism evidence="7 8">
    <name type="scientific">Candidatus Uhrbacteria bacterium GW2011_GWF2_41_16</name>
    <dbReference type="NCBI Taxonomy" id="1618997"/>
    <lineage>
        <taxon>Bacteria</taxon>
        <taxon>Candidatus Uhriibacteriota</taxon>
    </lineage>
</organism>
<evidence type="ECO:0000256" key="1">
    <source>
        <dbReference type="ARBA" id="ARBA00008777"/>
    </source>
</evidence>
<reference evidence="7 8" key="1">
    <citation type="journal article" date="2015" name="Nature">
        <title>rRNA introns, odd ribosomes, and small enigmatic genomes across a large radiation of phyla.</title>
        <authorList>
            <person name="Brown C.T."/>
            <person name="Hug L.A."/>
            <person name="Thomas B.C."/>
            <person name="Sharon I."/>
            <person name="Castelle C.J."/>
            <person name="Singh A."/>
            <person name="Wilkins M.J."/>
            <person name="Williams K.H."/>
            <person name="Banfield J.F."/>
        </authorList>
    </citation>
    <scope>NUCLEOTIDE SEQUENCE [LARGE SCALE GENOMIC DNA]</scope>
</reference>
<evidence type="ECO:0000256" key="3">
    <source>
        <dbReference type="ARBA" id="ARBA00023274"/>
    </source>
</evidence>
<dbReference type="InterPro" id="IPR036373">
    <property type="entry name" value="Ribosomal_bL17_sf"/>
</dbReference>
<dbReference type="AlphaFoldDB" id="A0A0G0V8F3"/>
<dbReference type="InterPro" id="IPR000456">
    <property type="entry name" value="Ribosomal_bL17"/>
</dbReference>
<dbReference type="PANTHER" id="PTHR14413">
    <property type="entry name" value="RIBOSOMAL PROTEIN L17"/>
    <property type="match status" value="1"/>
</dbReference>
<dbReference type="Pfam" id="PF01196">
    <property type="entry name" value="Ribosomal_L17"/>
    <property type="match status" value="1"/>
</dbReference>
<evidence type="ECO:0000313" key="7">
    <source>
        <dbReference type="EMBL" id="KKR97219.1"/>
    </source>
</evidence>
<dbReference type="SUPFAM" id="SSF64263">
    <property type="entry name" value="Prokaryotic ribosomal protein L17"/>
    <property type="match status" value="1"/>
</dbReference>
<dbReference type="NCBIfam" id="TIGR00059">
    <property type="entry name" value="L17"/>
    <property type="match status" value="1"/>
</dbReference>
<name>A0A0G0V8F3_9BACT</name>
<comment type="similarity">
    <text evidence="1 5">Belongs to the bacterial ribosomal protein bL17 family.</text>
</comment>
<dbReference type="Proteomes" id="UP000034746">
    <property type="component" value="Unassembled WGS sequence"/>
</dbReference>
<evidence type="ECO:0000256" key="6">
    <source>
        <dbReference type="RuleBase" id="RU000661"/>
    </source>
</evidence>
<comment type="caution">
    <text evidence="7">The sequence shown here is derived from an EMBL/GenBank/DDBJ whole genome shotgun (WGS) entry which is preliminary data.</text>
</comment>
<evidence type="ECO:0000313" key="8">
    <source>
        <dbReference type="Proteomes" id="UP000034746"/>
    </source>
</evidence>
<evidence type="ECO:0000256" key="2">
    <source>
        <dbReference type="ARBA" id="ARBA00022980"/>
    </source>
</evidence>
<evidence type="ECO:0000256" key="4">
    <source>
        <dbReference type="ARBA" id="ARBA00035494"/>
    </source>
</evidence>
<dbReference type="Gene3D" id="3.90.1030.10">
    <property type="entry name" value="Ribosomal protein L17"/>
    <property type="match status" value="1"/>
</dbReference>
<keyword evidence="3 5" id="KW-0687">Ribonucleoprotein</keyword>
<dbReference type="GO" id="GO:0003735">
    <property type="term" value="F:structural constituent of ribosome"/>
    <property type="evidence" value="ECO:0007669"/>
    <property type="project" value="InterPro"/>
</dbReference>
<sequence>MRHRNKNKILDRKKAPRTAMLKSLAESIILYEKVETTEAKAKFVRSLVERAITTGKIPSLQARRKLIAAFHTELPVKKILEVLGPRYLNRPGGYTRIIKLGTRQNDRASMVQIELV</sequence>
<evidence type="ECO:0000256" key="5">
    <source>
        <dbReference type="RuleBase" id="RU000660"/>
    </source>
</evidence>
<accession>A0A0G0V8F3</accession>
<dbReference type="EMBL" id="LCAU01000018">
    <property type="protein sequence ID" value="KKR97219.1"/>
    <property type="molecule type" value="Genomic_DNA"/>
</dbReference>
<dbReference type="GO" id="GO:0006412">
    <property type="term" value="P:translation"/>
    <property type="evidence" value="ECO:0007669"/>
    <property type="project" value="InterPro"/>
</dbReference>
<dbReference type="PATRIC" id="fig|1618997.3.peg.1059"/>
<dbReference type="GO" id="GO:0022625">
    <property type="term" value="C:cytosolic large ribosomal subunit"/>
    <property type="evidence" value="ECO:0007669"/>
    <property type="project" value="TreeGrafter"/>
</dbReference>
<proteinExistence type="inferred from homology"/>
<gene>
    <name evidence="7" type="ORF">UU48_C0018G0009</name>
</gene>
<protein>
    <recommendedName>
        <fullName evidence="4 6">50S ribosomal protein L17</fullName>
    </recommendedName>
</protein>
<keyword evidence="2 5" id="KW-0689">Ribosomal protein</keyword>
<dbReference type="PANTHER" id="PTHR14413:SF16">
    <property type="entry name" value="LARGE RIBOSOMAL SUBUNIT PROTEIN BL17M"/>
    <property type="match status" value="1"/>
</dbReference>